<proteinExistence type="predicted"/>
<dbReference type="VEuPathDB" id="FungiDB:RhiirFUN_006777"/>
<dbReference type="SUPFAM" id="SSF54695">
    <property type="entry name" value="POZ domain"/>
    <property type="match status" value="1"/>
</dbReference>
<feature type="domain" description="BTB" evidence="1">
    <location>
        <begin position="23"/>
        <end position="87"/>
    </location>
</feature>
<dbReference type="EMBL" id="AUPC02000095">
    <property type="protein sequence ID" value="POG72483.1"/>
    <property type="molecule type" value="Genomic_DNA"/>
</dbReference>
<gene>
    <name evidence="2" type="ORF">GLOIN_2v1595613</name>
</gene>
<dbReference type="InterPro" id="IPR000210">
    <property type="entry name" value="BTB/POZ_dom"/>
</dbReference>
<dbReference type="InterPro" id="IPR011333">
    <property type="entry name" value="SKP1/BTB/POZ_sf"/>
</dbReference>
<comment type="caution">
    <text evidence="2">The sequence shown here is derived from an EMBL/GenBank/DDBJ whole genome shotgun (WGS) entry which is preliminary data.</text>
</comment>
<reference evidence="2 3" key="1">
    <citation type="journal article" date="2013" name="Proc. Natl. Acad. Sci. U.S.A.">
        <title>Genome of an arbuscular mycorrhizal fungus provides insight into the oldest plant symbiosis.</title>
        <authorList>
            <person name="Tisserant E."/>
            <person name="Malbreil M."/>
            <person name="Kuo A."/>
            <person name="Kohler A."/>
            <person name="Symeonidi A."/>
            <person name="Balestrini R."/>
            <person name="Charron P."/>
            <person name="Duensing N."/>
            <person name="Frei Dit Frey N."/>
            <person name="Gianinazzi-Pearson V."/>
            <person name="Gilbert L.B."/>
            <person name="Handa Y."/>
            <person name="Herr J.R."/>
            <person name="Hijri M."/>
            <person name="Koul R."/>
            <person name="Kawaguchi M."/>
            <person name="Krajinski F."/>
            <person name="Lammers P.J."/>
            <person name="Masclaux F.G."/>
            <person name="Murat C."/>
            <person name="Morin E."/>
            <person name="Ndikumana S."/>
            <person name="Pagni M."/>
            <person name="Petitpierre D."/>
            <person name="Requena N."/>
            <person name="Rosikiewicz P."/>
            <person name="Riley R."/>
            <person name="Saito K."/>
            <person name="San Clemente H."/>
            <person name="Shapiro H."/>
            <person name="van Tuinen D."/>
            <person name="Becard G."/>
            <person name="Bonfante P."/>
            <person name="Paszkowski U."/>
            <person name="Shachar-Hill Y.Y."/>
            <person name="Tuskan G.A."/>
            <person name="Young P.W."/>
            <person name="Sanders I.R."/>
            <person name="Henrissat B."/>
            <person name="Rensing S.A."/>
            <person name="Grigoriev I.V."/>
            <person name="Corradi N."/>
            <person name="Roux C."/>
            <person name="Martin F."/>
        </authorList>
    </citation>
    <scope>NUCLEOTIDE SEQUENCE [LARGE SCALE GENOMIC DNA]</scope>
    <source>
        <strain evidence="2 3">DAOM 197198</strain>
    </source>
</reference>
<dbReference type="PROSITE" id="PS50097">
    <property type="entry name" value="BTB"/>
    <property type="match status" value="1"/>
</dbReference>
<organism evidence="2 3">
    <name type="scientific">Rhizophagus irregularis (strain DAOM 181602 / DAOM 197198 / MUCL 43194)</name>
    <name type="common">Arbuscular mycorrhizal fungus</name>
    <name type="synonym">Glomus intraradices</name>
    <dbReference type="NCBI Taxonomy" id="747089"/>
    <lineage>
        <taxon>Eukaryota</taxon>
        <taxon>Fungi</taxon>
        <taxon>Fungi incertae sedis</taxon>
        <taxon>Mucoromycota</taxon>
        <taxon>Glomeromycotina</taxon>
        <taxon>Glomeromycetes</taxon>
        <taxon>Glomerales</taxon>
        <taxon>Glomeraceae</taxon>
        <taxon>Rhizophagus</taxon>
    </lineage>
</organism>
<dbReference type="Gene3D" id="3.30.710.10">
    <property type="entry name" value="Potassium Channel Kv1.1, Chain A"/>
    <property type="match status" value="1"/>
</dbReference>
<name>A0A2P4Q4A4_RHIID</name>
<accession>A0A2P4Q4A4</accession>
<protein>
    <recommendedName>
        <fullName evidence="1">BTB domain-containing protein</fullName>
    </recommendedName>
</protein>
<dbReference type="AlphaFoldDB" id="A0A2P4Q4A4"/>
<sequence length="105" mass="12253">MTFHLLTKLSRDLVQLFDTSAYYDVIIRVGQEENMKEFPAHSLILRSRSPWFKENLSGNKVKTILIVPLKNLGLMIEKQRTFYFLLQSSTFKCNLITFKICSSDC</sequence>
<dbReference type="Proteomes" id="UP000018888">
    <property type="component" value="Unassembled WGS sequence"/>
</dbReference>
<reference evidence="2 3" key="2">
    <citation type="journal article" date="2018" name="New Phytol.">
        <title>High intraspecific genome diversity in the model arbuscular mycorrhizal symbiont Rhizophagus irregularis.</title>
        <authorList>
            <person name="Chen E.C.H."/>
            <person name="Morin E."/>
            <person name="Beaudet D."/>
            <person name="Noel J."/>
            <person name="Yildirir G."/>
            <person name="Ndikumana S."/>
            <person name="Charron P."/>
            <person name="St-Onge C."/>
            <person name="Giorgi J."/>
            <person name="Kruger M."/>
            <person name="Marton T."/>
            <person name="Ropars J."/>
            <person name="Grigoriev I.V."/>
            <person name="Hainaut M."/>
            <person name="Henrissat B."/>
            <person name="Roux C."/>
            <person name="Martin F."/>
            <person name="Corradi N."/>
        </authorList>
    </citation>
    <scope>NUCLEOTIDE SEQUENCE [LARGE SCALE GENOMIC DNA]</scope>
    <source>
        <strain evidence="2 3">DAOM 197198</strain>
    </source>
</reference>
<keyword evidence="3" id="KW-1185">Reference proteome</keyword>
<evidence type="ECO:0000259" key="1">
    <source>
        <dbReference type="PROSITE" id="PS50097"/>
    </source>
</evidence>
<evidence type="ECO:0000313" key="3">
    <source>
        <dbReference type="Proteomes" id="UP000018888"/>
    </source>
</evidence>
<evidence type="ECO:0000313" key="2">
    <source>
        <dbReference type="EMBL" id="POG72483.1"/>
    </source>
</evidence>
<dbReference type="Pfam" id="PF00651">
    <property type="entry name" value="BTB"/>
    <property type="match status" value="1"/>
</dbReference>